<feature type="domain" description="Dihydroneopterin aldolase/epimerase" evidence="7">
    <location>
        <begin position="18"/>
        <end position="130"/>
    </location>
</feature>
<organism evidence="8 9">
    <name type="scientific">Sinomonas cyclohexanicum</name>
    <name type="common">Corynebacterium cyclohexanicum</name>
    <dbReference type="NCBI Taxonomy" id="322009"/>
    <lineage>
        <taxon>Bacteria</taxon>
        <taxon>Bacillati</taxon>
        <taxon>Actinomycetota</taxon>
        <taxon>Actinomycetes</taxon>
        <taxon>Micrococcales</taxon>
        <taxon>Micrococcaceae</taxon>
        <taxon>Sinomonas</taxon>
    </lineage>
</organism>
<dbReference type="EMBL" id="AP024525">
    <property type="protein sequence ID" value="BCT74470.1"/>
    <property type="molecule type" value="Genomic_DNA"/>
</dbReference>
<dbReference type="SUPFAM" id="SSF55620">
    <property type="entry name" value="Tetrahydrobiopterin biosynthesis enzymes-like"/>
    <property type="match status" value="1"/>
</dbReference>
<dbReference type="InterPro" id="IPR043133">
    <property type="entry name" value="GTP-CH-I_C/QueF"/>
</dbReference>
<comment type="pathway">
    <text evidence="2 6">Cofactor biosynthesis; tetrahydrofolate biosynthesis; 2-amino-4-hydroxy-6-hydroxymethyl-7,8-dihydropteridine diphosphate from 7,8-dihydroneopterin triphosphate: step 3/4.</text>
</comment>
<evidence type="ECO:0000256" key="2">
    <source>
        <dbReference type="ARBA" id="ARBA00005013"/>
    </source>
</evidence>
<keyword evidence="4 6" id="KW-0289">Folate biosynthesis</keyword>
<gene>
    <name evidence="8" type="ORF">SCMU_03120</name>
</gene>
<evidence type="ECO:0000256" key="3">
    <source>
        <dbReference type="ARBA" id="ARBA00005708"/>
    </source>
</evidence>
<evidence type="ECO:0000313" key="8">
    <source>
        <dbReference type="EMBL" id="BCT74470.1"/>
    </source>
</evidence>
<evidence type="ECO:0000256" key="5">
    <source>
        <dbReference type="ARBA" id="ARBA00023239"/>
    </source>
</evidence>
<dbReference type="NCBIfam" id="TIGR00526">
    <property type="entry name" value="folB_dom"/>
    <property type="match status" value="1"/>
</dbReference>
<keyword evidence="5 6" id="KW-0456">Lyase</keyword>
<accession>A0ABM7PQJ8</accession>
<dbReference type="Pfam" id="PF02152">
    <property type="entry name" value="FolB"/>
    <property type="match status" value="1"/>
</dbReference>
<dbReference type="CDD" id="cd00534">
    <property type="entry name" value="DHNA_DHNTPE"/>
    <property type="match status" value="1"/>
</dbReference>
<dbReference type="PANTHER" id="PTHR42844">
    <property type="entry name" value="DIHYDRONEOPTERIN ALDOLASE 1-RELATED"/>
    <property type="match status" value="1"/>
</dbReference>
<dbReference type="NCBIfam" id="TIGR00525">
    <property type="entry name" value="folB"/>
    <property type="match status" value="1"/>
</dbReference>
<evidence type="ECO:0000256" key="1">
    <source>
        <dbReference type="ARBA" id="ARBA00001353"/>
    </source>
</evidence>
<comment type="function">
    <text evidence="6">Catalyzes the conversion of 7,8-dihydroneopterin to 6-hydroxymethyl-7,8-dihydropterin.</text>
</comment>
<dbReference type="EC" id="4.1.2.25" evidence="6"/>
<protein>
    <recommendedName>
        <fullName evidence="6">7,8-dihydroneopterin aldolase</fullName>
        <ecNumber evidence="6">4.1.2.25</ecNumber>
    </recommendedName>
</protein>
<dbReference type="PANTHER" id="PTHR42844:SF1">
    <property type="entry name" value="DIHYDRONEOPTERIN ALDOLASE 1-RELATED"/>
    <property type="match status" value="1"/>
</dbReference>
<evidence type="ECO:0000259" key="7">
    <source>
        <dbReference type="SMART" id="SM00905"/>
    </source>
</evidence>
<name>A0ABM7PQJ8_SINCY</name>
<keyword evidence="9" id="KW-1185">Reference proteome</keyword>
<evidence type="ECO:0000256" key="6">
    <source>
        <dbReference type="RuleBase" id="RU362079"/>
    </source>
</evidence>
<sequence>MGVREGGGPAQRSRPDLITLTGVTATGHHGVLDFERRDGQPFVVDAVMHADFGAAASSDSIDATASYAEVAERIVAVVGGDPVDLIETLAVRLAETILAEFPLEAVEITVHKPKAPIAVQFADVSVTVFRERRRGD</sequence>
<dbReference type="RefSeq" id="WP_229231213.1">
    <property type="nucleotide sequence ID" value="NZ_AP024525.1"/>
</dbReference>
<dbReference type="InterPro" id="IPR006156">
    <property type="entry name" value="Dihydroneopterin_aldolase"/>
</dbReference>
<dbReference type="Gene3D" id="3.30.1130.10">
    <property type="match status" value="1"/>
</dbReference>
<dbReference type="InterPro" id="IPR006157">
    <property type="entry name" value="FolB_dom"/>
</dbReference>
<proteinExistence type="inferred from homology"/>
<evidence type="ECO:0000256" key="4">
    <source>
        <dbReference type="ARBA" id="ARBA00022909"/>
    </source>
</evidence>
<comment type="catalytic activity">
    <reaction evidence="1 6">
        <text>7,8-dihydroneopterin = 6-hydroxymethyl-7,8-dihydropterin + glycolaldehyde</text>
        <dbReference type="Rhea" id="RHEA:10540"/>
        <dbReference type="ChEBI" id="CHEBI:17001"/>
        <dbReference type="ChEBI" id="CHEBI:17071"/>
        <dbReference type="ChEBI" id="CHEBI:44841"/>
        <dbReference type="EC" id="4.1.2.25"/>
    </reaction>
</comment>
<reference evidence="8 9" key="1">
    <citation type="journal article" date="2021" name="J. Biosci. Bioeng.">
        <title>Identification and characterization of a chc gene cluster responsible for the aromatization pathway of cyclohexanecarboxylate degradation in Sinomonas cyclohexanicum ATCC 51369.</title>
        <authorList>
            <person name="Yamamoto T."/>
            <person name="Hasegawa Y."/>
            <person name="Lau P.C.K."/>
            <person name="Iwaki H."/>
        </authorList>
    </citation>
    <scope>NUCLEOTIDE SEQUENCE [LARGE SCALE GENOMIC DNA]</scope>
    <source>
        <strain evidence="8 9">ATCC 51369</strain>
    </source>
</reference>
<dbReference type="Proteomes" id="UP001319861">
    <property type="component" value="Chromosome"/>
</dbReference>
<comment type="similarity">
    <text evidence="3 6">Belongs to the DHNA family.</text>
</comment>
<dbReference type="SMART" id="SM00905">
    <property type="entry name" value="FolB"/>
    <property type="match status" value="1"/>
</dbReference>
<evidence type="ECO:0000313" key="9">
    <source>
        <dbReference type="Proteomes" id="UP001319861"/>
    </source>
</evidence>